<dbReference type="PANTHER" id="PTHR30537:SF5">
    <property type="entry name" value="HTH-TYPE TRANSCRIPTIONAL ACTIVATOR TTDR-RELATED"/>
    <property type="match status" value="1"/>
</dbReference>
<dbReference type="InterPro" id="IPR000847">
    <property type="entry name" value="LysR_HTH_N"/>
</dbReference>
<dbReference type="EMBL" id="FCOK02000034">
    <property type="protein sequence ID" value="SAL47205.1"/>
    <property type="molecule type" value="Genomic_DNA"/>
</dbReference>
<keyword evidence="3" id="KW-0238">DNA-binding</keyword>
<accession>A0A158HS57</accession>
<dbReference type="Pfam" id="PF03466">
    <property type="entry name" value="LysR_substrate"/>
    <property type="match status" value="1"/>
</dbReference>
<dbReference type="Gene3D" id="3.40.190.290">
    <property type="match status" value="1"/>
</dbReference>
<dbReference type="OrthoDB" id="9026421at2"/>
<dbReference type="InterPro" id="IPR036388">
    <property type="entry name" value="WH-like_DNA-bd_sf"/>
</dbReference>
<proteinExistence type="inferred from homology"/>
<dbReference type="PANTHER" id="PTHR30537">
    <property type="entry name" value="HTH-TYPE TRANSCRIPTIONAL REGULATOR"/>
    <property type="match status" value="1"/>
</dbReference>
<comment type="similarity">
    <text evidence="1">Belongs to the LysR transcriptional regulatory family.</text>
</comment>
<evidence type="ECO:0000313" key="7">
    <source>
        <dbReference type="Proteomes" id="UP000054683"/>
    </source>
</evidence>
<dbReference type="InterPro" id="IPR058163">
    <property type="entry name" value="LysR-type_TF_proteobact-type"/>
</dbReference>
<dbReference type="PROSITE" id="PS50931">
    <property type="entry name" value="HTH_LYSR"/>
    <property type="match status" value="1"/>
</dbReference>
<keyword evidence="4" id="KW-0804">Transcription</keyword>
<reference evidence="6 7" key="1">
    <citation type="submission" date="2016-01" db="EMBL/GenBank/DDBJ databases">
        <authorList>
            <person name="Oliw E.H."/>
        </authorList>
    </citation>
    <scope>NUCLEOTIDE SEQUENCE [LARGE SCALE GENOMIC DNA]</scope>
    <source>
        <strain evidence="6">LMG 27134</strain>
    </source>
</reference>
<feature type="domain" description="HTH lysR-type" evidence="5">
    <location>
        <begin position="1"/>
        <end position="59"/>
    </location>
</feature>
<evidence type="ECO:0000259" key="5">
    <source>
        <dbReference type="PROSITE" id="PS50931"/>
    </source>
</evidence>
<organism evidence="6 7">
    <name type="scientific">Caballeronia udeis</name>
    <dbReference type="NCBI Taxonomy" id="1232866"/>
    <lineage>
        <taxon>Bacteria</taxon>
        <taxon>Pseudomonadati</taxon>
        <taxon>Pseudomonadota</taxon>
        <taxon>Betaproteobacteria</taxon>
        <taxon>Burkholderiales</taxon>
        <taxon>Burkholderiaceae</taxon>
        <taxon>Caballeronia</taxon>
    </lineage>
</organism>
<dbReference type="InterPro" id="IPR036390">
    <property type="entry name" value="WH_DNA-bd_sf"/>
</dbReference>
<evidence type="ECO:0000313" key="6">
    <source>
        <dbReference type="EMBL" id="SAL47205.1"/>
    </source>
</evidence>
<dbReference type="Proteomes" id="UP000054683">
    <property type="component" value="Unassembled WGS sequence"/>
</dbReference>
<dbReference type="SUPFAM" id="SSF53850">
    <property type="entry name" value="Periplasmic binding protein-like II"/>
    <property type="match status" value="1"/>
</dbReference>
<protein>
    <submittedName>
        <fullName evidence="6">LysR family transcriptional regulator</fullName>
    </submittedName>
</protein>
<dbReference type="InterPro" id="IPR005119">
    <property type="entry name" value="LysR_subst-bd"/>
</dbReference>
<sequence>MDRFASIAVFVAAIDEGSLVAAGKRFGLSASMAGKYVSALEAELNVRLLHRSTRSLSLTDAGRTYYVRCQRILEEFDDANREASDAHSTVRGTLRVAAPVTFGAMHMGEVVARYLDDHPHVSIEVSLDDRYIDLQSAGIDVAIRIGKLPDSNLVARRLAPCRMAICASPAYLAREGAPKNPEDLRRAPRLAFSEAVSVPEWTLTDKRNREHVIDGPLRMQANNMQMLRSSVLAGVGIAYGPTFVFGQDIKAGNLIRLLPDYRTAELTINAVYPTARYVPSKVRQFIDYLANAFRDEPPWDRLD</sequence>
<dbReference type="CDD" id="cd08422">
    <property type="entry name" value="PBP2_CrgA_like"/>
    <property type="match status" value="1"/>
</dbReference>
<keyword evidence="2" id="KW-0805">Transcription regulation</keyword>
<evidence type="ECO:0000256" key="3">
    <source>
        <dbReference type="ARBA" id="ARBA00023125"/>
    </source>
</evidence>
<dbReference type="RefSeq" id="WP_062089115.1">
    <property type="nucleotide sequence ID" value="NZ_FCOK02000034.1"/>
</dbReference>
<dbReference type="Pfam" id="PF00126">
    <property type="entry name" value="HTH_1"/>
    <property type="match status" value="1"/>
</dbReference>
<dbReference type="GO" id="GO:0003677">
    <property type="term" value="F:DNA binding"/>
    <property type="evidence" value="ECO:0007669"/>
    <property type="project" value="UniProtKB-KW"/>
</dbReference>
<dbReference type="GO" id="GO:0003700">
    <property type="term" value="F:DNA-binding transcription factor activity"/>
    <property type="evidence" value="ECO:0007669"/>
    <property type="project" value="InterPro"/>
</dbReference>
<evidence type="ECO:0000256" key="1">
    <source>
        <dbReference type="ARBA" id="ARBA00009437"/>
    </source>
</evidence>
<evidence type="ECO:0000256" key="4">
    <source>
        <dbReference type="ARBA" id="ARBA00023163"/>
    </source>
</evidence>
<dbReference type="Gene3D" id="1.10.10.10">
    <property type="entry name" value="Winged helix-like DNA-binding domain superfamily/Winged helix DNA-binding domain"/>
    <property type="match status" value="1"/>
</dbReference>
<dbReference type="FunFam" id="1.10.10.10:FF:000001">
    <property type="entry name" value="LysR family transcriptional regulator"/>
    <property type="match status" value="1"/>
</dbReference>
<dbReference type="SUPFAM" id="SSF46785">
    <property type="entry name" value="Winged helix' DNA-binding domain"/>
    <property type="match status" value="1"/>
</dbReference>
<evidence type="ECO:0000256" key="2">
    <source>
        <dbReference type="ARBA" id="ARBA00023015"/>
    </source>
</evidence>
<name>A0A158HS57_9BURK</name>
<dbReference type="AlphaFoldDB" id="A0A158HS57"/>
<gene>
    <name evidence="6" type="ORF">AWB69_04758</name>
</gene>
<dbReference type="FunFam" id="3.40.190.290:FF:000001">
    <property type="entry name" value="Transcriptional regulator, LysR family"/>
    <property type="match status" value="1"/>
</dbReference>